<proteinExistence type="predicted"/>
<protein>
    <recommendedName>
        <fullName evidence="3">Thioesterase domain-containing protein</fullName>
    </recommendedName>
</protein>
<sequence>MAKGYGAKVCGGKRDSRAMYRAFALKKKLPCIYVRARADPFQPFEPLVERLRSSGFWQFVRNLFTGSAIAPTVTPLPDNHNSKWRFLSLDCVSLYLSKNVISGGKPKMAGSPLMNVDVSYLRPASSTVLAIEARFYSIFSCRILYMHK</sequence>
<evidence type="ECO:0000313" key="2">
    <source>
        <dbReference type="Proteomes" id="UP000024635"/>
    </source>
</evidence>
<keyword evidence="2" id="KW-1185">Reference proteome</keyword>
<evidence type="ECO:0008006" key="3">
    <source>
        <dbReference type="Google" id="ProtNLM"/>
    </source>
</evidence>
<evidence type="ECO:0000313" key="1">
    <source>
        <dbReference type="EMBL" id="EYC12336.1"/>
    </source>
</evidence>
<dbReference type="AlphaFoldDB" id="A0A016UBL0"/>
<accession>A0A016UBL0</accession>
<name>A0A016UBL0_9BILA</name>
<reference evidence="2" key="1">
    <citation type="journal article" date="2015" name="Nat. Genet.">
        <title>The genome and transcriptome of the zoonotic hookworm Ancylostoma ceylanicum identify infection-specific gene families.</title>
        <authorList>
            <person name="Schwarz E.M."/>
            <person name="Hu Y."/>
            <person name="Antoshechkin I."/>
            <person name="Miller M.M."/>
            <person name="Sternberg P.W."/>
            <person name="Aroian R.V."/>
        </authorList>
    </citation>
    <scope>NUCLEOTIDE SEQUENCE</scope>
    <source>
        <strain evidence="2">HY135</strain>
    </source>
</reference>
<dbReference type="Proteomes" id="UP000024635">
    <property type="component" value="Unassembled WGS sequence"/>
</dbReference>
<organism evidence="1 2">
    <name type="scientific">Ancylostoma ceylanicum</name>
    <dbReference type="NCBI Taxonomy" id="53326"/>
    <lineage>
        <taxon>Eukaryota</taxon>
        <taxon>Metazoa</taxon>
        <taxon>Ecdysozoa</taxon>
        <taxon>Nematoda</taxon>
        <taxon>Chromadorea</taxon>
        <taxon>Rhabditida</taxon>
        <taxon>Rhabditina</taxon>
        <taxon>Rhabditomorpha</taxon>
        <taxon>Strongyloidea</taxon>
        <taxon>Ancylostomatidae</taxon>
        <taxon>Ancylostomatinae</taxon>
        <taxon>Ancylostoma</taxon>
    </lineage>
</organism>
<comment type="caution">
    <text evidence="1">The sequence shown here is derived from an EMBL/GenBank/DDBJ whole genome shotgun (WGS) entry which is preliminary data.</text>
</comment>
<dbReference type="EMBL" id="JARK01001383">
    <property type="protein sequence ID" value="EYC12336.1"/>
    <property type="molecule type" value="Genomic_DNA"/>
</dbReference>
<gene>
    <name evidence="1" type="primary">Acey_s0047.g1427</name>
    <name evidence="1" type="ORF">Y032_0047g1427</name>
</gene>